<evidence type="ECO:0000259" key="6">
    <source>
        <dbReference type="Pfam" id="PF14748"/>
    </source>
</evidence>
<dbReference type="NCBIfam" id="TIGR00112">
    <property type="entry name" value="proC"/>
    <property type="match status" value="1"/>
</dbReference>
<dbReference type="PIRSF" id="PIRSF000193">
    <property type="entry name" value="Pyrrol-5-carb_rd"/>
    <property type="match status" value="1"/>
</dbReference>
<sequence length="275" mass="29593">MKISFIGAGSMAEAIIAGLLRKNICRGQDIFVTNREDREKLTELEDRFGVRHTYDMAALMQHSDIVVLAVKPKDAHSSFQKIKPYVTSDILFISVMAGISISYIEENLGESCAVARAMPNTSASVGKSATGISFNPHVSEYQQKLAAEVFSSIGMTAVVKENQLDGITALSGSGPAYIYYIVEAMERSAEEIGLEADTAKELILQTLAGAAEMLKTTGSEASALRKAVTSPGGTTEVGIQVLQKYKVHDAIVECIKAAAEKSKRLGRSQESKHTV</sequence>
<organism evidence="7 8">
    <name type="scientific">Siminovitchia sediminis</name>
    <dbReference type="NCBI Taxonomy" id="1274353"/>
    <lineage>
        <taxon>Bacteria</taxon>
        <taxon>Bacillati</taxon>
        <taxon>Bacillota</taxon>
        <taxon>Bacilli</taxon>
        <taxon>Bacillales</taxon>
        <taxon>Bacillaceae</taxon>
        <taxon>Siminovitchia</taxon>
    </lineage>
</organism>
<dbReference type="Proteomes" id="UP001597301">
    <property type="component" value="Unassembled WGS sequence"/>
</dbReference>
<keyword evidence="2" id="KW-0963">Cytoplasm</keyword>
<dbReference type="PANTHER" id="PTHR11645:SF49">
    <property type="entry name" value="PYRROLINE-5-CARBOXYLATE REDUCTASE 1"/>
    <property type="match status" value="1"/>
</dbReference>
<dbReference type="Gene3D" id="3.40.50.720">
    <property type="entry name" value="NAD(P)-binding Rossmann-like Domain"/>
    <property type="match status" value="1"/>
</dbReference>
<dbReference type="InterPro" id="IPR028939">
    <property type="entry name" value="P5C_Rdtase_cat_N"/>
</dbReference>
<evidence type="ECO:0000256" key="2">
    <source>
        <dbReference type="HAMAP-Rule" id="MF_01925"/>
    </source>
</evidence>
<accession>A0ABW4KI71</accession>
<keyword evidence="8" id="KW-1185">Reference proteome</keyword>
<protein>
    <recommendedName>
        <fullName evidence="2 3">Pyrroline-5-carboxylate reductase</fullName>
        <shortName evidence="2">P5C reductase</shortName>
        <shortName evidence="2">P5CR</shortName>
        <ecNumber evidence="2 3">1.5.1.2</ecNumber>
    </recommendedName>
    <alternativeName>
        <fullName evidence="2">PCA reductase</fullName>
    </alternativeName>
</protein>
<proteinExistence type="inferred from homology"/>
<evidence type="ECO:0000313" key="7">
    <source>
        <dbReference type="EMBL" id="MFD1707064.1"/>
    </source>
</evidence>
<dbReference type="InterPro" id="IPR029036">
    <property type="entry name" value="P5CR_dimer"/>
</dbReference>
<keyword evidence="2 4" id="KW-0521">NADP</keyword>
<keyword evidence="2 4" id="KW-0560">Oxidoreductase</keyword>
<dbReference type="InterPro" id="IPR000304">
    <property type="entry name" value="Pyrroline-COOH_reductase"/>
</dbReference>
<keyword evidence="2 4" id="KW-0641">Proline biosynthesis</keyword>
<comment type="subcellular location">
    <subcellularLocation>
        <location evidence="2">Cytoplasm</location>
    </subcellularLocation>
</comment>
<comment type="similarity">
    <text evidence="1 2 4">Belongs to the pyrroline-5-carboxylate reductase family.</text>
</comment>
<evidence type="ECO:0000256" key="1">
    <source>
        <dbReference type="ARBA" id="ARBA00005525"/>
    </source>
</evidence>
<dbReference type="SUPFAM" id="SSF48179">
    <property type="entry name" value="6-phosphogluconate dehydrogenase C-terminal domain-like"/>
    <property type="match status" value="1"/>
</dbReference>
<dbReference type="InterPro" id="IPR008927">
    <property type="entry name" value="6-PGluconate_DH-like_C_sf"/>
</dbReference>
<evidence type="ECO:0000313" key="8">
    <source>
        <dbReference type="Proteomes" id="UP001597301"/>
    </source>
</evidence>
<dbReference type="SUPFAM" id="SSF51735">
    <property type="entry name" value="NAD(P)-binding Rossmann-fold domains"/>
    <property type="match status" value="1"/>
</dbReference>
<gene>
    <name evidence="2 7" type="primary">proC</name>
    <name evidence="7" type="ORF">ACFSCZ_10010</name>
</gene>
<dbReference type="GO" id="GO:0004735">
    <property type="term" value="F:pyrroline-5-carboxylate reductase activity"/>
    <property type="evidence" value="ECO:0007669"/>
    <property type="project" value="UniProtKB-EC"/>
</dbReference>
<comment type="pathway">
    <text evidence="2 4">Amino-acid biosynthesis; L-proline biosynthesis; L-proline from L-glutamate 5-semialdehyde: step 1/1.</text>
</comment>
<dbReference type="RefSeq" id="WP_380773785.1">
    <property type="nucleotide sequence ID" value="NZ_JBHUEO010000026.1"/>
</dbReference>
<feature type="domain" description="Pyrroline-5-carboxylate reductase catalytic N-terminal" evidence="5">
    <location>
        <begin position="2"/>
        <end position="98"/>
    </location>
</feature>
<dbReference type="Gene3D" id="1.10.3730.10">
    <property type="entry name" value="ProC C-terminal domain-like"/>
    <property type="match status" value="1"/>
</dbReference>
<dbReference type="PROSITE" id="PS00521">
    <property type="entry name" value="P5CR"/>
    <property type="match status" value="1"/>
</dbReference>
<comment type="function">
    <text evidence="2">Catalyzes the reduction of 1-pyrroline-5-carboxylate (PCA) to L-proline.</text>
</comment>
<dbReference type="Pfam" id="PF03807">
    <property type="entry name" value="F420_oxidored"/>
    <property type="match status" value="1"/>
</dbReference>
<comment type="catalytic activity">
    <reaction evidence="2 4">
        <text>L-proline + NADP(+) = (S)-1-pyrroline-5-carboxylate + NADPH + 2 H(+)</text>
        <dbReference type="Rhea" id="RHEA:14109"/>
        <dbReference type="ChEBI" id="CHEBI:15378"/>
        <dbReference type="ChEBI" id="CHEBI:17388"/>
        <dbReference type="ChEBI" id="CHEBI:57783"/>
        <dbReference type="ChEBI" id="CHEBI:58349"/>
        <dbReference type="ChEBI" id="CHEBI:60039"/>
        <dbReference type="EC" id="1.5.1.2"/>
    </reaction>
</comment>
<dbReference type="EMBL" id="JBHUEO010000026">
    <property type="protein sequence ID" value="MFD1707064.1"/>
    <property type="molecule type" value="Genomic_DNA"/>
</dbReference>
<dbReference type="InterPro" id="IPR053790">
    <property type="entry name" value="P5CR-like_CS"/>
</dbReference>
<comment type="caution">
    <text evidence="7">The sequence shown here is derived from an EMBL/GenBank/DDBJ whole genome shotgun (WGS) entry which is preliminary data.</text>
</comment>
<dbReference type="InterPro" id="IPR036291">
    <property type="entry name" value="NAD(P)-bd_dom_sf"/>
</dbReference>
<name>A0ABW4KI71_9BACI</name>
<dbReference type="PANTHER" id="PTHR11645">
    <property type="entry name" value="PYRROLINE-5-CARBOXYLATE REDUCTASE"/>
    <property type="match status" value="1"/>
</dbReference>
<dbReference type="Pfam" id="PF14748">
    <property type="entry name" value="P5CR_dimer"/>
    <property type="match status" value="1"/>
</dbReference>
<evidence type="ECO:0000256" key="4">
    <source>
        <dbReference type="RuleBase" id="RU003903"/>
    </source>
</evidence>
<keyword evidence="2 4" id="KW-0028">Amino-acid biosynthesis</keyword>
<evidence type="ECO:0000259" key="5">
    <source>
        <dbReference type="Pfam" id="PF03807"/>
    </source>
</evidence>
<dbReference type="HAMAP" id="MF_01925">
    <property type="entry name" value="P5C_reductase"/>
    <property type="match status" value="1"/>
</dbReference>
<comment type="catalytic activity">
    <reaction evidence="2">
        <text>L-proline + NAD(+) = (S)-1-pyrroline-5-carboxylate + NADH + 2 H(+)</text>
        <dbReference type="Rhea" id="RHEA:14105"/>
        <dbReference type="ChEBI" id="CHEBI:15378"/>
        <dbReference type="ChEBI" id="CHEBI:17388"/>
        <dbReference type="ChEBI" id="CHEBI:57540"/>
        <dbReference type="ChEBI" id="CHEBI:57945"/>
        <dbReference type="ChEBI" id="CHEBI:60039"/>
        <dbReference type="EC" id="1.5.1.2"/>
    </reaction>
</comment>
<dbReference type="EC" id="1.5.1.2" evidence="2 3"/>
<reference evidence="8" key="1">
    <citation type="journal article" date="2019" name="Int. J. Syst. Evol. Microbiol.">
        <title>The Global Catalogue of Microorganisms (GCM) 10K type strain sequencing project: providing services to taxonomists for standard genome sequencing and annotation.</title>
        <authorList>
            <consortium name="The Broad Institute Genomics Platform"/>
            <consortium name="The Broad Institute Genome Sequencing Center for Infectious Disease"/>
            <person name="Wu L."/>
            <person name="Ma J."/>
        </authorList>
    </citation>
    <scope>NUCLEOTIDE SEQUENCE [LARGE SCALE GENOMIC DNA]</scope>
    <source>
        <strain evidence="8">CGMCC 1.12295</strain>
    </source>
</reference>
<evidence type="ECO:0000256" key="3">
    <source>
        <dbReference type="NCBIfam" id="TIGR00112"/>
    </source>
</evidence>
<feature type="domain" description="Pyrroline-5-carboxylate reductase dimerisation" evidence="6">
    <location>
        <begin position="161"/>
        <end position="265"/>
    </location>
</feature>